<proteinExistence type="predicted"/>
<name>A0A8S5S5F1_9CAUD</name>
<sequence>MMEKEKEYKRICEKLGFVPSEYKYDGPVEEDDSIPNPFSVLTIEEGRFLYENGYLNPR</sequence>
<organism evidence="1">
    <name type="scientific">Siphoviridae sp. ctG8V3</name>
    <dbReference type="NCBI Taxonomy" id="2827822"/>
    <lineage>
        <taxon>Viruses</taxon>
        <taxon>Duplodnaviria</taxon>
        <taxon>Heunggongvirae</taxon>
        <taxon>Uroviricota</taxon>
        <taxon>Caudoviricetes</taxon>
    </lineage>
</organism>
<protein>
    <submittedName>
        <fullName evidence="1">Uncharacterized protein</fullName>
    </submittedName>
</protein>
<evidence type="ECO:0000313" key="1">
    <source>
        <dbReference type="EMBL" id="DAF45930.1"/>
    </source>
</evidence>
<reference evidence="1" key="1">
    <citation type="journal article" date="2021" name="Proc. Natl. Acad. Sci. U.S.A.">
        <title>A Catalog of Tens of Thousands of Viruses from Human Metagenomes Reveals Hidden Associations with Chronic Diseases.</title>
        <authorList>
            <person name="Tisza M.J."/>
            <person name="Buck C.B."/>
        </authorList>
    </citation>
    <scope>NUCLEOTIDE SEQUENCE</scope>
    <source>
        <strain evidence="1">CtG8V3</strain>
    </source>
</reference>
<dbReference type="EMBL" id="BK032527">
    <property type="protein sequence ID" value="DAF45930.1"/>
    <property type="molecule type" value="Genomic_DNA"/>
</dbReference>
<accession>A0A8S5S5F1</accession>